<evidence type="ECO:0000256" key="6">
    <source>
        <dbReference type="ARBA" id="ARBA00022777"/>
    </source>
</evidence>
<feature type="domain" description="Aminoglycoside phosphotransferase" evidence="9">
    <location>
        <begin position="59"/>
        <end position="301"/>
    </location>
</feature>
<evidence type="ECO:0000256" key="8">
    <source>
        <dbReference type="SAM" id="MobiDB-lite"/>
    </source>
</evidence>
<dbReference type="GO" id="GO:0016301">
    <property type="term" value="F:kinase activity"/>
    <property type="evidence" value="ECO:0007669"/>
    <property type="project" value="UniProtKB-KW"/>
</dbReference>
<evidence type="ECO:0000256" key="5">
    <source>
        <dbReference type="ARBA" id="ARBA00022741"/>
    </source>
</evidence>
<reference evidence="11" key="1">
    <citation type="journal article" date="2019" name="Int. J. Syst. Evol. Microbiol.">
        <title>The Global Catalogue of Microorganisms (GCM) 10K type strain sequencing project: providing services to taxonomists for standard genome sequencing and annotation.</title>
        <authorList>
            <consortium name="The Broad Institute Genomics Platform"/>
            <consortium name="The Broad Institute Genome Sequencing Center for Infectious Disease"/>
            <person name="Wu L."/>
            <person name="Ma J."/>
        </authorList>
    </citation>
    <scope>NUCLEOTIDE SEQUENCE [LARGE SCALE GENOMIC DNA]</scope>
    <source>
        <strain evidence="11">JCM 16908</strain>
    </source>
</reference>
<dbReference type="InterPro" id="IPR009212">
    <property type="entry name" value="Methylthioribose_kinase"/>
</dbReference>
<accession>A0ABP7JKA9</accession>
<evidence type="ECO:0000313" key="11">
    <source>
        <dbReference type="Proteomes" id="UP001500888"/>
    </source>
</evidence>
<dbReference type="InterPro" id="IPR011009">
    <property type="entry name" value="Kinase-like_dom_sf"/>
</dbReference>
<gene>
    <name evidence="10" type="primary">mtnK_1</name>
    <name evidence="10" type="ORF">GCM10022226_82020</name>
</gene>
<name>A0ABP7JKA9_9ACTN</name>
<dbReference type="RefSeq" id="WP_344953521.1">
    <property type="nucleotide sequence ID" value="NZ_BAAAZR010000063.1"/>
</dbReference>
<organism evidence="10 11">
    <name type="scientific">Sphaerisporangium flaviroseum</name>
    <dbReference type="NCBI Taxonomy" id="509199"/>
    <lineage>
        <taxon>Bacteria</taxon>
        <taxon>Bacillati</taxon>
        <taxon>Actinomycetota</taxon>
        <taxon>Actinomycetes</taxon>
        <taxon>Streptosporangiales</taxon>
        <taxon>Streptosporangiaceae</taxon>
        <taxon>Sphaerisporangium</taxon>
    </lineage>
</organism>
<dbReference type="InterPro" id="IPR002575">
    <property type="entry name" value="Aminoglycoside_PTrfase"/>
</dbReference>
<dbReference type="Proteomes" id="UP001500888">
    <property type="component" value="Unassembled WGS sequence"/>
</dbReference>
<dbReference type="PANTHER" id="PTHR34273:SF2">
    <property type="entry name" value="METHYLTHIORIBOSE KINASE"/>
    <property type="match status" value="1"/>
</dbReference>
<dbReference type="EMBL" id="BAAAZR010000063">
    <property type="protein sequence ID" value="GAA3846116.1"/>
    <property type="molecule type" value="Genomic_DNA"/>
</dbReference>
<evidence type="ECO:0000256" key="7">
    <source>
        <dbReference type="ARBA" id="ARBA00022840"/>
    </source>
</evidence>
<evidence type="ECO:0000256" key="2">
    <source>
        <dbReference type="ARBA" id="ARBA00011738"/>
    </source>
</evidence>
<evidence type="ECO:0000256" key="4">
    <source>
        <dbReference type="ARBA" id="ARBA00022679"/>
    </source>
</evidence>
<keyword evidence="11" id="KW-1185">Reference proteome</keyword>
<evidence type="ECO:0000259" key="9">
    <source>
        <dbReference type="Pfam" id="PF01636"/>
    </source>
</evidence>
<comment type="subunit">
    <text evidence="2">Homodimer.</text>
</comment>
<evidence type="ECO:0000256" key="3">
    <source>
        <dbReference type="ARBA" id="ARBA00012128"/>
    </source>
</evidence>
<dbReference type="SUPFAM" id="SSF56112">
    <property type="entry name" value="Protein kinase-like (PK-like)"/>
    <property type="match status" value="1"/>
</dbReference>
<comment type="caution">
    <text evidence="10">The sequence shown here is derived from an EMBL/GenBank/DDBJ whole genome shotgun (WGS) entry which is preliminary data.</text>
</comment>
<comment type="similarity">
    <text evidence="1">Belongs to the methylthioribose kinase family.</text>
</comment>
<dbReference type="Gene3D" id="3.30.200.20">
    <property type="entry name" value="Phosphorylase Kinase, domain 1"/>
    <property type="match status" value="1"/>
</dbReference>
<keyword evidence="4" id="KW-0808">Transferase</keyword>
<dbReference type="EC" id="2.7.1.100" evidence="3"/>
<keyword evidence="7" id="KW-0067">ATP-binding</keyword>
<protein>
    <recommendedName>
        <fullName evidence="3">S-methyl-5-thioribose kinase</fullName>
        <ecNumber evidence="3">2.7.1.100</ecNumber>
    </recommendedName>
</protein>
<dbReference type="Pfam" id="PF01636">
    <property type="entry name" value="APH"/>
    <property type="match status" value="1"/>
</dbReference>
<dbReference type="Gene3D" id="3.90.1200.10">
    <property type="match status" value="1"/>
</dbReference>
<evidence type="ECO:0000256" key="1">
    <source>
        <dbReference type="ARBA" id="ARBA00010165"/>
    </source>
</evidence>
<dbReference type="NCBIfam" id="TIGR01767">
    <property type="entry name" value="MTRK"/>
    <property type="match status" value="1"/>
</dbReference>
<feature type="region of interest" description="Disordered" evidence="8">
    <location>
        <begin position="1"/>
        <end position="27"/>
    </location>
</feature>
<dbReference type="PIRSF" id="PIRSF031134">
    <property type="entry name" value="MTRK"/>
    <property type="match status" value="1"/>
</dbReference>
<sequence>MSRDLSGGPGAPSGPEGPQGRSGGYPAYPLLSPEDVPAYLESRGLLHLLGGPAGAPLSVREVSDGNLNRIFLVRRDPGVPGLAVKQALPWVRVHGESWPLTPYRAAAEARAYEHLARVAPEFVPAYHGYDPAAFTLVMEDLGRLDVLRTASIEGRSPGDTGRHIGVFVARLAFATSDFGMGSAGRKKLIADSVNPELCELTEDVVLSEPYLEHEHNHHDPGIDALAREVRADPEVRREAARLKHLFMTKAEALLHGDLHSGSVMVGDGRVAVIDPEFSFVGPVGFDLGLFWANALIAAVRADVLGSAALAEEHLAQVAESWEGFTGEFRRLWPSRVDAFFDDAYLGEFLLGVWQDGLGFAGSEAMRRAIGYAHAADLETLPEPRRAAAAARVVRLARELITRRAGYDGPDALSKLIGER</sequence>
<dbReference type="PANTHER" id="PTHR34273">
    <property type="entry name" value="METHYLTHIORIBOSE KINASE"/>
    <property type="match status" value="1"/>
</dbReference>
<proteinExistence type="inferred from homology"/>
<keyword evidence="5" id="KW-0547">Nucleotide-binding</keyword>
<evidence type="ECO:0000313" key="10">
    <source>
        <dbReference type="EMBL" id="GAA3846116.1"/>
    </source>
</evidence>
<keyword evidence="6 10" id="KW-0418">Kinase</keyword>